<gene>
    <name evidence="2" type="ordered locus">BATR1942_18310</name>
</gene>
<feature type="domain" description="VOC" evidence="1">
    <location>
        <begin position="9"/>
        <end position="132"/>
    </location>
</feature>
<evidence type="ECO:0000259" key="1">
    <source>
        <dbReference type="PROSITE" id="PS51819"/>
    </source>
</evidence>
<dbReference type="SUPFAM" id="SSF54593">
    <property type="entry name" value="Glyoxalase/Bleomycin resistance protein/Dihydroxybiphenyl dioxygenase"/>
    <property type="match status" value="1"/>
</dbReference>
<organism evidence="2 3">
    <name type="scientific">Bacillus atrophaeus (strain 1942)</name>
    <dbReference type="NCBI Taxonomy" id="720555"/>
    <lineage>
        <taxon>Bacteria</taxon>
        <taxon>Bacillati</taxon>
        <taxon>Bacillota</taxon>
        <taxon>Bacilli</taxon>
        <taxon>Bacillales</taxon>
        <taxon>Bacillaceae</taxon>
        <taxon>Bacillus</taxon>
    </lineage>
</organism>
<evidence type="ECO:0000313" key="3">
    <source>
        <dbReference type="Proteomes" id="UP000006867"/>
    </source>
</evidence>
<dbReference type="PROSITE" id="PS51819">
    <property type="entry name" value="VOC"/>
    <property type="match status" value="1"/>
</dbReference>
<sequence>MEFSQFDAAQIRIARPTGQINQMIRFYEEGLGLKRIGGFSQHNGYDGVMFGLPHAQYHLEFTQHTEEASTAPVPHADSLLVFYLPNLDEVTGITSKLKKMGYREVESENPYWSNGGVTIEDPDGWRIVFMNTEGI</sequence>
<reference evidence="2 3" key="1">
    <citation type="journal article" date="2011" name="Front. Microbiol.">
        <title>Genomic signatures of strain selection and enhancement in Bacillus atrophaeus var. globigii, a historical biowarfare simulant.</title>
        <authorList>
            <person name="Gibbons H.S."/>
            <person name="Broomall S.M."/>
            <person name="McNew L.A."/>
            <person name="Daligault H."/>
            <person name="Chapman C."/>
            <person name="Bruce D."/>
            <person name="Karavis M."/>
            <person name="Krepps M."/>
            <person name="McGregor P.A."/>
            <person name="Hong C."/>
            <person name="Park K.H."/>
            <person name="Akmal A."/>
            <person name="Feldman A."/>
            <person name="Lin J.S."/>
            <person name="Chang W.E."/>
            <person name="Higgs B.W."/>
            <person name="Demirev P."/>
            <person name="Lindquist J."/>
            <person name="Liem A."/>
            <person name="Fochler E."/>
            <person name="Read T.D."/>
            <person name="Tapia R."/>
            <person name="Johnson S."/>
            <person name="Bishop-Lilly K.A."/>
            <person name="Detter C."/>
            <person name="Han C."/>
            <person name="Sozhamannan S."/>
            <person name="Rosenzweig C.N."/>
            <person name="Skowronski E.W."/>
        </authorList>
    </citation>
    <scope>NUCLEOTIDE SEQUENCE [LARGE SCALE GENOMIC DNA]</scope>
    <source>
        <strain evidence="2 3">1942</strain>
    </source>
</reference>
<dbReference type="Pfam" id="PF22658">
    <property type="entry name" value="YycE-like_N"/>
    <property type="match status" value="1"/>
</dbReference>
<dbReference type="InterPro" id="IPR029068">
    <property type="entry name" value="Glyas_Bleomycin-R_OHBP_Dase"/>
</dbReference>
<dbReference type="EMBL" id="CP002207">
    <property type="protein sequence ID" value="ADP34579.1"/>
    <property type="molecule type" value="Genomic_DNA"/>
</dbReference>
<dbReference type="Gene3D" id="3.10.180.10">
    <property type="entry name" value="2,3-Dihydroxybiphenyl 1,2-Dioxygenase, domain 1"/>
    <property type="match status" value="1"/>
</dbReference>
<dbReference type="CDD" id="cd06587">
    <property type="entry name" value="VOC"/>
    <property type="match status" value="1"/>
</dbReference>
<keyword evidence="3" id="KW-1185">Reference proteome</keyword>
<dbReference type="RefSeq" id="WP_003326107.1">
    <property type="nucleotide sequence ID" value="NC_014639.1"/>
</dbReference>
<dbReference type="InterPro" id="IPR037523">
    <property type="entry name" value="VOC_core"/>
</dbReference>
<dbReference type="Proteomes" id="UP000006867">
    <property type="component" value="Chromosome"/>
</dbReference>
<dbReference type="Pfam" id="PF22659">
    <property type="entry name" value="YycE-like_C"/>
    <property type="match status" value="1"/>
</dbReference>
<name>A0ABN3ZEZ2_BACA1</name>
<evidence type="ECO:0000313" key="2">
    <source>
        <dbReference type="EMBL" id="ADP34579.1"/>
    </source>
</evidence>
<protein>
    <recommendedName>
        <fullName evidence="1">VOC domain-containing protein</fullName>
    </recommendedName>
</protein>
<dbReference type="InterPro" id="IPR058997">
    <property type="entry name" value="YycE-like_C"/>
</dbReference>
<proteinExistence type="predicted"/>
<accession>A0ABN3ZEZ2</accession>
<dbReference type="InterPro" id="IPR058998">
    <property type="entry name" value="YycE-like_N"/>
</dbReference>